<name>A0A8X7UDU1_BRACI</name>
<gene>
    <name evidence="1" type="ORF">Bca52824_057597</name>
</gene>
<dbReference type="EMBL" id="JAAMPC010000012">
    <property type="protein sequence ID" value="KAG2275042.1"/>
    <property type="molecule type" value="Genomic_DNA"/>
</dbReference>
<sequence>MVNQLLYFSELKAGWCRQSVVTRNFHFWESRNVKKGGELMGVDLLLVDGKEDEVRPYGDMEDLEPLDTYADEEDDIDLVEQSISQFLAVHCSAEEHHH</sequence>
<dbReference type="AlphaFoldDB" id="A0A8X7UDU1"/>
<dbReference type="Proteomes" id="UP000886595">
    <property type="component" value="Unassembled WGS sequence"/>
</dbReference>
<reference evidence="1 2" key="1">
    <citation type="submission" date="2020-02" db="EMBL/GenBank/DDBJ databases">
        <authorList>
            <person name="Ma Q."/>
            <person name="Huang Y."/>
            <person name="Song X."/>
            <person name="Pei D."/>
        </authorList>
    </citation>
    <scope>NUCLEOTIDE SEQUENCE [LARGE SCALE GENOMIC DNA]</scope>
    <source>
        <strain evidence="1">Sxm20200214</strain>
        <tissue evidence="1">Leaf</tissue>
    </source>
</reference>
<proteinExistence type="predicted"/>
<evidence type="ECO:0000313" key="1">
    <source>
        <dbReference type="EMBL" id="KAG2275042.1"/>
    </source>
</evidence>
<dbReference type="OrthoDB" id="10297850at2759"/>
<evidence type="ECO:0000313" key="2">
    <source>
        <dbReference type="Proteomes" id="UP000886595"/>
    </source>
</evidence>
<keyword evidence="2" id="KW-1185">Reference proteome</keyword>
<protein>
    <submittedName>
        <fullName evidence="1">Uncharacterized protein</fullName>
    </submittedName>
</protein>
<comment type="caution">
    <text evidence="1">The sequence shown here is derived from an EMBL/GenBank/DDBJ whole genome shotgun (WGS) entry which is preliminary data.</text>
</comment>
<accession>A0A8X7UDU1</accession>
<organism evidence="1 2">
    <name type="scientific">Brassica carinata</name>
    <name type="common">Ethiopian mustard</name>
    <name type="synonym">Abyssinian cabbage</name>
    <dbReference type="NCBI Taxonomy" id="52824"/>
    <lineage>
        <taxon>Eukaryota</taxon>
        <taxon>Viridiplantae</taxon>
        <taxon>Streptophyta</taxon>
        <taxon>Embryophyta</taxon>
        <taxon>Tracheophyta</taxon>
        <taxon>Spermatophyta</taxon>
        <taxon>Magnoliopsida</taxon>
        <taxon>eudicotyledons</taxon>
        <taxon>Gunneridae</taxon>
        <taxon>Pentapetalae</taxon>
        <taxon>rosids</taxon>
        <taxon>malvids</taxon>
        <taxon>Brassicales</taxon>
        <taxon>Brassicaceae</taxon>
        <taxon>Brassiceae</taxon>
        <taxon>Brassica</taxon>
    </lineage>
</organism>